<dbReference type="Ensembl" id="ENSSHBT00005001577.1">
    <property type="protein sequence ID" value="ENSSHBP00005001316.1"/>
    <property type="gene ID" value="ENSSHBG00005001178.1"/>
</dbReference>
<dbReference type="SUPFAM" id="SSF52047">
    <property type="entry name" value="RNI-like"/>
    <property type="match status" value="1"/>
</dbReference>
<evidence type="ECO:0000256" key="2">
    <source>
        <dbReference type="ARBA" id="ARBA00009552"/>
    </source>
</evidence>
<dbReference type="GO" id="GO:0034122">
    <property type="term" value="P:negative regulation of toll-like receptor signaling pathway"/>
    <property type="evidence" value="ECO:0007669"/>
    <property type="project" value="Ensembl"/>
</dbReference>
<evidence type="ECO:0000313" key="8">
    <source>
        <dbReference type="Ensembl" id="ENSSHBP00005001316.1"/>
    </source>
</evidence>
<keyword evidence="5" id="KW-0433">Leucine-rich repeat</keyword>
<dbReference type="RefSeq" id="XP_030333912.1">
    <property type="nucleotide sequence ID" value="XM_030478052.1"/>
</dbReference>
<dbReference type="GO" id="GO:0019900">
    <property type="term" value="F:kinase binding"/>
    <property type="evidence" value="ECO:0007669"/>
    <property type="project" value="Ensembl"/>
</dbReference>
<evidence type="ECO:0000313" key="9">
    <source>
        <dbReference type="Proteomes" id="UP000472266"/>
    </source>
</evidence>
<keyword evidence="6" id="KW-0677">Repeat</keyword>
<dbReference type="InterPro" id="IPR050694">
    <property type="entry name" value="LRRC14/PRAME"/>
</dbReference>
<dbReference type="CTD" id="9684"/>
<evidence type="ECO:0000256" key="5">
    <source>
        <dbReference type="ARBA" id="ARBA00022614"/>
    </source>
</evidence>
<dbReference type="Pfam" id="PF13516">
    <property type="entry name" value="LRR_6"/>
    <property type="match status" value="1"/>
</dbReference>
<dbReference type="InterPro" id="IPR032675">
    <property type="entry name" value="LRR_dom_sf"/>
</dbReference>
<reference evidence="8" key="3">
    <citation type="submission" date="2025-09" db="UniProtKB">
        <authorList>
            <consortium name="Ensembl"/>
        </authorList>
    </citation>
    <scope>IDENTIFICATION</scope>
</reference>
<proteinExistence type="inferred from homology"/>
<feature type="region of interest" description="Disordered" evidence="7">
    <location>
        <begin position="166"/>
        <end position="189"/>
    </location>
</feature>
<dbReference type="OMA" id="GGCWALK"/>
<dbReference type="InterPro" id="IPR001611">
    <property type="entry name" value="Leu-rich_rpt"/>
</dbReference>
<dbReference type="Proteomes" id="UP000472266">
    <property type="component" value="Chromosome 1"/>
</dbReference>
<reference evidence="8" key="2">
    <citation type="submission" date="2025-08" db="UniProtKB">
        <authorList>
            <consortium name="Ensembl"/>
        </authorList>
    </citation>
    <scope>IDENTIFICATION</scope>
</reference>
<dbReference type="Gene3D" id="3.80.10.10">
    <property type="entry name" value="Ribonuclease Inhibitor"/>
    <property type="match status" value="1"/>
</dbReference>
<sequence>MHSLVFLCARRLLGHAPGARRALPVLPAELYPVLFRAAFLDGRALALRDLVGAWPFPLLSLPCLLGRCGHAPHRAQPAPHGARHAPHGAHRPSKLCVQAVISAVVAQLRQALEEPQQPGSDRQCHLRVLDMTGLQDDDTDRGPEGMSLWSGTVAVAKACLEVAKHQSDLQKRNSKRRKGPSGTSSAPQPVGVEIRADLFVNSTSYGVLRDALQATGSPMRLRCRDFHAEELPVAGIVALLECLAPGGVRRVDLRFNNLGLAGLCLVVPQLSRFPDLLSLKLPYSNVDVRRHAAGADAGFRRLATHLGKLRSLRELNLGSSRLSGKLRQLLRNLEAPLESLELAFCYLLPGDLAFLSQSLHAPALKKLDLSGHHLTESLLQPLRCLLENCSSLIHLDLMECQLTDSRLEALLPSLCRCSRLRCLGLFGNPLSTPGLKTLLRQTSVLQDLCLVVYPYPVDCYSRETPRPPSASAGIFEDTLDEERFTAVSAELCRMLVSSGRDNAVWTASLCRHGTLDYFTL</sequence>
<comment type="similarity">
    <text evidence="2">Belongs to the PRAME family. LRRC14 subfamily.</text>
</comment>
<keyword evidence="9" id="KW-1185">Reference proteome</keyword>
<evidence type="ECO:0000256" key="4">
    <source>
        <dbReference type="ARBA" id="ARBA00022490"/>
    </source>
</evidence>
<dbReference type="PANTHER" id="PTHR14224">
    <property type="entry name" value="SIMILAR TO PREFERENTIALLY EXPRESSED ANTIGEN IN MELANOMA-LIKE 3"/>
    <property type="match status" value="1"/>
</dbReference>
<dbReference type="GeneID" id="115604711"/>
<dbReference type="KEGG" id="shab:115604711"/>
<dbReference type="OrthoDB" id="6479713at2759"/>
<evidence type="ECO:0000256" key="6">
    <source>
        <dbReference type="ARBA" id="ARBA00022737"/>
    </source>
</evidence>
<reference evidence="8 9" key="1">
    <citation type="submission" date="2019-11" db="EMBL/GenBank/DDBJ databases">
        <title>Strigops habroptila (kakapo) genome, bStrHab1, primary haplotype, v2.</title>
        <authorList>
            <person name="Jarvis E.D."/>
            <person name="Howard J."/>
            <person name="Rhie A."/>
            <person name="Phillippy A."/>
            <person name="Korlach J."/>
            <person name="Digby A."/>
            <person name="Iorns D."/>
            <person name="Eason D."/>
            <person name="Robertson B."/>
            <person name="Raemaekers T."/>
            <person name="Howe K."/>
            <person name="Lewin H."/>
            <person name="Damas J."/>
            <person name="Hastie A."/>
            <person name="Tracey A."/>
            <person name="Chow W."/>
            <person name="Fedrigo O."/>
        </authorList>
    </citation>
    <scope>NUCLEOTIDE SEQUENCE [LARGE SCALE GENOMIC DNA]</scope>
</reference>
<dbReference type="GeneTree" id="ENSGT01030000234531"/>
<dbReference type="AlphaFoldDB" id="A0A672TJG6"/>
<accession>A0A672TJG6</accession>
<dbReference type="PANTHER" id="PTHR14224:SF9">
    <property type="entry name" value="LEUCINE-RICH REPEAT-CONTAINING PROTEIN 14"/>
    <property type="match status" value="1"/>
</dbReference>
<evidence type="ECO:0000256" key="1">
    <source>
        <dbReference type="ARBA" id="ARBA00004496"/>
    </source>
</evidence>
<dbReference type="InParanoid" id="A0A672TJG6"/>
<name>A0A672TJG6_STRHB</name>
<organism evidence="8 9">
    <name type="scientific">Strigops habroptila</name>
    <name type="common">Kakapo</name>
    <dbReference type="NCBI Taxonomy" id="2489341"/>
    <lineage>
        <taxon>Eukaryota</taxon>
        <taxon>Metazoa</taxon>
        <taxon>Chordata</taxon>
        <taxon>Craniata</taxon>
        <taxon>Vertebrata</taxon>
        <taxon>Euteleostomi</taxon>
        <taxon>Archelosauria</taxon>
        <taxon>Archosauria</taxon>
        <taxon>Dinosauria</taxon>
        <taxon>Saurischia</taxon>
        <taxon>Theropoda</taxon>
        <taxon>Coelurosauria</taxon>
        <taxon>Aves</taxon>
        <taxon>Neognathae</taxon>
        <taxon>Neoaves</taxon>
        <taxon>Telluraves</taxon>
        <taxon>Australaves</taxon>
        <taxon>Psittaciformes</taxon>
        <taxon>Psittacidae</taxon>
        <taxon>Strigops</taxon>
    </lineage>
</organism>
<evidence type="ECO:0000256" key="7">
    <source>
        <dbReference type="SAM" id="MobiDB-lite"/>
    </source>
</evidence>
<dbReference type="GO" id="GO:0005737">
    <property type="term" value="C:cytoplasm"/>
    <property type="evidence" value="ECO:0007669"/>
    <property type="project" value="UniProtKB-SubCell"/>
</dbReference>
<evidence type="ECO:0000256" key="3">
    <source>
        <dbReference type="ARBA" id="ARBA00014228"/>
    </source>
</evidence>
<gene>
    <name evidence="8" type="primary">LRRC14</name>
</gene>
<protein>
    <recommendedName>
        <fullName evidence="3">Leucine-rich repeat-containing protein 14</fullName>
    </recommendedName>
</protein>
<keyword evidence="4" id="KW-0963">Cytoplasm</keyword>
<comment type="subcellular location">
    <subcellularLocation>
        <location evidence="1">Cytoplasm</location>
    </subcellularLocation>
</comment>